<proteinExistence type="predicted"/>
<gene>
    <name evidence="1" type="ORF">FRZ06_06940</name>
</gene>
<protein>
    <submittedName>
        <fullName evidence="1">Uncharacterized protein</fullName>
    </submittedName>
</protein>
<name>A0ACD1A9F6_9FIRM</name>
<sequence length="133" mass="15497">MRQLKFRAWDDEAKKMYSPEALEQPEIEDSTKKTIYSYLSFGVLYIYDFRSEEPVEFVPMQYTGWYDKNKNEICEGDVVQLEGALHQVIWSDEIASFIILSHDGMVMMGGEYLADNIEIVGNIYEDPGLISYR</sequence>
<keyword evidence="2" id="KW-1185">Reference proteome</keyword>
<reference evidence="1" key="1">
    <citation type="submission" date="2019-08" db="EMBL/GenBank/DDBJ databases">
        <title>Genome sequence of Clostridiales bacterium MT110.</title>
        <authorList>
            <person name="Cao J."/>
        </authorList>
    </citation>
    <scope>NUCLEOTIDE SEQUENCE</scope>
    <source>
        <strain evidence="1">MT110</strain>
    </source>
</reference>
<evidence type="ECO:0000313" key="1">
    <source>
        <dbReference type="EMBL" id="QOX63095.1"/>
    </source>
</evidence>
<organism evidence="1 2">
    <name type="scientific">Anoxybacterium hadale</name>
    <dbReference type="NCBI Taxonomy" id="3408580"/>
    <lineage>
        <taxon>Bacteria</taxon>
        <taxon>Bacillati</taxon>
        <taxon>Bacillota</taxon>
        <taxon>Clostridia</taxon>
        <taxon>Peptostreptococcales</taxon>
        <taxon>Anaerovoracaceae</taxon>
        <taxon>Anoxybacterium</taxon>
    </lineage>
</organism>
<dbReference type="EMBL" id="CP042469">
    <property type="protein sequence ID" value="QOX63095.1"/>
    <property type="molecule type" value="Genomic_DNA"/>
</dbReference>
<accession>A0ACD1A9F6</accession>
<dbReference type="Proteomes" id="UP000594014">
    <property type="component" value="Chromosome"/>
</dbReference>
<evidence type="ECO:0000313" key="2">
    <source>
        <dbReference type="Proteomes" id="UP000594014"/>
    </source>
</evidence>